<evidence type="ECO:0000313" key="1">
    <source>
        <dbReference type="Ensembl" id="ENSHBUP00000025355.1"/>
    </source>
</evidence>
<organism evidence="1 2">
    <name type="scientific">Haplochromis burtoni</name>
    <name type="common">Burton's mouthbrooder</name>
    <name type="synonym">Chromis burtoni</name>
    <dbReference type="NCBI Taxonomy" id="8153"/>
    <lineage>
        <taxon>Eukaryota</taxon>
        <taxon>Metazoa</taxon>
        <taxon>Chordata</taxon>
        <taxon>Craniata</taxon>
        <taxon>Vertebrata</taxon>
        <taxon>Euteleostomi</taxon>
        <taxon>Actinopterygii</taxon>
        <taxon>Neopterygii</taxon>
        <taxon>Teleostei</taxon>
        <taxon>Neoteleostei</taxon>
        <taxon>Acanthomorphata</taxon>
        <taxon>Ovalentaria</taxon>
        <taxon>Cichlomorphae</taxon>
        <taxon>Cichliformes</taxon>
        <taxon>Cichlidae</taxon>
        <taxon>African cichlids</taxon>
        <taxon>Pseudocrenilabrinae</taxon>
        <taxon>Haplochromini</taxon>
        <taxon>Haplochromis</taxon>
    </lineage>
</organism>
<reference evidence="1" key="1">
    <citation type="submission" date="2025-08" db="UniProtKB">
        <authorList>
            <consortium name="Ensembl"/>
        </authorList>
    </citation>
    <scope>IDENTIFICATION</scope>
</reference>
<proteinExistence type="predicted"/>
<protein>
    <submittedName>
        <fullName evidence="1">Uncharacterized protein</fullName>
    </submittedName>
</protein>
<dbReference type="Proteomes" id="UP000264840">
    <property type="component" value="Unplaced"/>
</dbReference>
<name>A0A3Q2WJ53_HAPBU</name>
<sequence>MHDSCPACHVKAWHIIRWQKVSRLMSPWERTEEAGLGEFLHVCLSVSPDMLWGRDDNRDVRGVQRPRSQVLLHCFPSRPSSGHS</sequence>
<dbReference type="GeneTree" id="ENSGT00940000181618"/>
<keyword evidence="2" id="KW-1185">Reference proteome</keyword>
<evidence type="ECO:0000313" key="2">
    <source>
        <dbReference type="Proteomes" id="UP000264840"/>
    </source>
</evidence>
<accession>A0A3Q2WJ53</accession>
<dbReference type="AlphaFoldDB" id="A0A3Q2WJ53"/>
<reference evidence="1" key="2">
    <citation type="submission" date="2025-09" db="UniProtKB">
        <authorList>
            <consortium name="Ensembl"/>
        </authorList>
    </citation>
    <scope>IDENTIFICATION</scope>
</reference>
<dbReference type="Ensembl" id="ENSHBUT00000006180.1">
    <property type="protein sequence ID" value="ENSHBUP00000025355.1"/>
    <property type="gene ID" value="ENSHBUG00000007308.1"/>
</dbReference>